<name>A0A2W4C9C9_9HYPH</name>
<evidence type="ECO:0000256" key="2">
    <source>
        <dbReference type="ARBA" id="ARBA00005268"/>
    </source>
</evidence>
<feature type="transmembrane region" description="Helical" evidence="6">
    <location>
        <begin position="123"/>
        <end position="144"/>
    </location>
</feature>
<dbReference type="OrthoDB" id="9791807at2"/>
<comment type="caution">
    <text evidence="7">The sequence shown here is derived from an EMBL/GenBank/DDBJ whole genome shotgun (WGS) entry which is preliminary data.</text>
</comment>
<keyword evidence="3 6" id="KW-0812">Transmembrane</keyword>
<organism evidence="7 8">
    <name type="scientific">Rhizobium tubonense</name>
    <dbReference type="NCBI Taxonomy" id="484088"/>
    <lineage>
        <taxon>Bacteria</taxon>
        <taxon>Pseudomonadati</taxon>
        <taxon>Pseudomonadota</taxon>
        <taxon>Alphaproteobacteria</taxon>
        <taxon>Hyphomicrobiales</taxon>
        <taxon>Rhizobiaceae</taxon>
        <taxon>Rhizobium/Agrobacterium group</taxon>
        <taxon>Rhizobium</taxon>
    </lineage>
</organism>
<evidence type="ECO:0000313" key="7">
    <source>
        <dbReference type="EMBL" id="PZM07988.1"/>
    </source>
</evidence>
<reference evidence="7 8" key="1">
    <citation type="journal article" date="2018" name="Sci. Rep.">
        <title>Rhizobium tumorigenes sp. nov., a novel plant tumorigenic bacterium isolated from cane gall tumors on thornless blackberry.</title>
        <authorList>
            <person name="Kuzmanovi N."/>
            <person name="Smalla K."/>
            <person name="Gronow S."/>
            <person name="PuBawska J."/>
        </authorList>
    </citation>
    <scope>NUCLEOTIDE SEQUENCE [LARGE SCALE GENOMIC DNA]</scope>
    <source>
        <strain evidence="7 8">CCBAU 85046</strain>
    </source>
</reference>
<evidence type="ECO:0000256" key="5">
    <source>
        <dbReference type="ARBA" id="ARBA00023136"/>
    </source>
</evidence>
<dbReference type="GO" id="GO:0005886">
    <property type="term" value="C:plasma membrane"/>
    <property type="evidence" value="ECO:0007669"/>
    <property type="project" value="TreeGrafter"/>
</dbReference>
<feature type="transmembrane region" description="Helical" evidence="6">
    <location>
        <begin position="197"/>
        <end position="215"/>
    </location>
</feature>
<comment type="similarity">
    <text evidence="2">Belongs to the UPF0014 family.</text>
</comment>
<evidence type="ECO:0000313" key="8">
    <source>
        <dbReference type="Proteomes" id="UP000248925"/>
    </source>
</evidence>
<sequence length="286" mass="29696">MLTELFNSQVLLGAAQALGAVALCLCVTALCRYFKVTVGVEAAVSLLRGLVQMSIVGVLLGLLLKGSLLAAILILMGMVIAAAATASRRLKGMPYAFQIALYSIGAGAGIAIVFMIATRSLQTNVAVLVPVGSMIIANSMNACAQAMERFKSDVVAHVGQIEAALCLGADPSVSVAPFVQSAVYASLLPRLDMLKSLGLVWIPGVMAGMMVSGASPLYAGIYQFVVVAMILAASGITGMVVIALMQKHAFSGAGQLLLRPTLGEKRGPESPLSRFASYFRTDGKAR</sequence>
<dbReference type="Pfam" id="PF03649">
    <property type="entry name" value="UPF0014"/>
    <property type="match status" value="1"/>
</dbReference>
<feature type="transmembrane region" description="Helical" evidence="6">
    <location>
        <begin position="99"/>
        <end position="117"/>
    </location>
</feature>
<evidence type="ECO:0000256" key="3">
    <source>
        <dbReference type="ARBA" id="ARBA00022692"/>
    </source>
</evidence>
<gene>
    <name evidence="7" type="ORF">CPY51_30015</name>
</gene>
<dbReference type="AlphaFoldDB" id="A0A2W4C9C9"/>
<keyword evidence="5 6" id="KW-0472">Membrane</keyword>
<keyword evidence="8" id="KW-1185">Reference proteome</keyword>
<dbReference type="InterPro" id="IPR005226">
    <property type="entry name" value="UPF0014_fam"/>
</dbReference>
<feature type="transmembrane region" description="Helical" evidence="6">
    <location>
        <begin position="12"/>
        <end position="34"/>
    </location>
</feature>
<evidence type="ECO:0000256" key="6">
    <source>
        <dbReference type="SAM" id="Phobius"/>
    </source>
</evidence>
<evidence type="ECO:0000256" key="1">
    <source>
        <dbReference type="ARBA" id="ARBA00004141"/>
    </source>
</evidence>
<dbReference type="PANTHER" id="PTHR30028:SF0">
    <property type="entry name" value="PROTEIN ALUMINUM SENSITIVE 3"/>
    <property type="match status" value="1"/>
</dbReference>
<comment type="subcellular location">
    <subcellularLocation>
        <location evidence="1">Membrane</location>
        <topology evidence="1">Multi-pass membrane protein</topology>
    </subcellularLocation>
</comment>
<accession>A0A2W4C9C9</accession>
<evidence type="ECO:0000256" key="4">
    <source>
        <dbReference type="ARBA" id="ARBA00022989"/>
    </source>
</evidence>
<protein>
    <submittedName>
        <fullName evidence="7">ABC transporter permease</fullName>
    </submittedName>
</protein>
<dbReference type="EMBL" id="PCDP01000076">
    <property type="protein sequence ID" value="PZM07988.1"/>
    <property type="molecule type" value="Genomic_DNA"/>
</dbReference>
<proteinExistence type="inferred from homology"/>
<dbReference type="Proteomes" id="UP000248925">
    <property type="component" value="Unassembled WGS sequence"/>
</dbReference>
<feature type="transmembrane region" description="Helical" evidence="6">
    <location>
        <begin position="221"/>
        <end position="245"/>
    </location>
</feature>
<dbReference type="RefSeq" id="WP_111164028.1">
    <property type="nucleotide sequence ID" value="NZ_PCDP01000076.1"/>
</dbReference>
<dbReference type="PANTHER" id="PTHR30028">
    <property type="entry name" value="UPF0014 INNER MEMBRANE PROTEIN YBBM-RELATED"/>
    <property type="match status" value="1"/>
</dbReference>
<feature type="transmembrane region" description="Helical" evidence="6">
    <location>
        <begin position="69"/>
        <end position="87"/>
    </location>
</feature>
<keyword evidence="4 6" id="KW-1133">Transmembrane helix</keyword>